<reference evidence="2 3" key="1">
    <citation type="submission" date="2021-06" db="EMBL/GenBank/DDBJ databases">
        <title>New haloarchaea isolates fom saline soil.</title>
        <authorList>
            <person name="Duran-Viseras A."/>
            <person name="Sanchez-Porro C.S."/>
            <person name="Ventosa A."/>
        </authorList>
    </citation>
    <scope>NUCLEOTIDE SEQUENCE [LARGE SCALE GENOMIC DNA]</scope>
    <source>
        <strain evidence="2 3">JCM 183640</strain>
    </source>
</reference>
<accession>A0A8J7Y7X9</accession>
<name>A0A8J7Y7X9_9EURY</name>
<feature type="compositionally biased region" description="Polar residues" evidence="1">
    <location>
        <begin position="25"/>
        <end position="37"/>
    </location>
</feature>
<evidence type="ECO:0000313" key="3">
    <source>
        <dbReference type="Proteomes" id="UP000766550"/>
    </source>
</evidence>
<feature type="region of interest" description="Disordered" evidence="1">
    <location>
        <begin position="1"/>
        <end position="37"/>
    </location>
</feature>
<comment type="caution">
    <text evidence="2">The sequence shown here is derived from an EMBL/GenBank/DDBJ whole genome shotgun (WGS) entry which is preliminary data.</text>
</comment>
<dbReference type="EMBL" id="JAHQXF010000004">
    <property type="protein sequence ID" value="MBV0926355.1"/>
    <property type="molecule type" value="Genomic_DNA"/>
</dbReference>
<proteinExistence type="predicted"/>
<dbReference type="SUPFAM" id="SSF50199">
    <property type="entry name" value="Staphylococcal nuclease"/>
    <property type="match status" value="1"/>
</dbReference>
<dbReference type="AlphaFoldDB" id="A0A8J7Y7X9"/>
<keyword evidence="3" id="KW-1185">Reference proteome</keyword>
<dbReference type="InterPro" id="IPR035437">
    <property type="entry name" value="SNase_OB-fold_sf"/>
</dbReference>
<gene>
    <name evidence="2" type="ORF">KTS45_19285</name>
</gene>
<sequence>MVKTDQETPTASSGEDIQKTDREVSTPTPVGEQSFQTGNQTGYLLKAISGDTFEMYYEEHDKRGIVKLAAVRIPEYREDSGPYGKPNGSHIDPTMYDYHKASTDAELAAHQSALVSIGADAIQAARDNLGTDNNVIISHTGETTDDGTPLVYIYFDWSGRTTLHNEYVAGYGLGILTEPDSRYADNIAKAQDFAREKDKGLYAANGEDDHPHE</sequence>
<dbReference type="OrthoDB" id="385456at2157"/>
<protein>
    <submittedName>
        <fullName evidence="2">Uncharacterized protein</fullName>
    </submittedName>
</protein>
<dbReference type="Proteomes" id="UP000766550">
    <property type="component" value="Unassembled WGS sequence"/>
</dbReference>
<dbReference type="Gene3D" id="2.40.50.90">
    <property type="match status" value="1"/>
</dbReference>
<evidence type="ECO:0000256" key="1">
    <source>
        <dbReference type="SAM" id="MobiDB-lite"/>
    </source>
</evidence>
<organism evidence="2 3">
    <name type="scientific">Haloarcula limicola</name>
    <dbReference type="NCBI Taxonomy" id="1429915"/>
    <lineage>
        <taxon>Archaea</taxon>
        <taxon>Methanobacteriati</taxon>
        <taxon>Methanobacteriota</taxon>
        <taxon>Stenosarchaea group</taxon>
        <taxon>Halobacteria</taxon>
        <taxon>Halobacteriales</taxon>
        <taxon>Haloarculaceae</taxon>
        <taxon>Haloarcula</taxon>
    </lineage>
</organism>
<evidence type="ECO:0000313" key="2">
    <source>
        <dbReference type="EMBL" id="MBV0926355.1"/>
    </source>
</evidence>
<dbReference type="RefSeq" id="WP_162319310.1">
    <property type="nucleotide sequence ID" value="NZ_JAHQXF010000004.1"/>
</dbReference>